<gene>
    <name evidence="1" type="ORF">ACH5RR_001667</name>
</gene>
<dbReference type="Proteomes" id="UP001630127">
    <property type="component" value="Unassembled WGS sequence"/>
</dbReference>
<comment type="caution">
    <text evidence="1">The sequence shown here is derived from an EMBL/GenBank/DDBJ whole genome shotgun (WGS) entry which is preliminary data.</text>
</comment>
<dbReference type="InterPro" id="IPR007493">
    <property type="entry name" value="DUF538"/>
</dbReference>
<protein>
    <submittedName>
        <fullName evidence="1">Uncharacterized protein</fullName>
    </submittedName>
</protein>
<sequence>MPREIKTVSQRNGVANRSLPLEDNLECGIVKNSGFIWLKQKQKTMHKFDKIGKTDYYAAEITAYVEPKKLKRLESRLRSFSFGSWSMSFSQDRTQRKS</sequence>
<dbReference type="AlphaFoldDB" id="A0ABD3B4H0"/>
<dbReference type="InterPro" id="IPR036758">
    <property type="entry name" value="At5g01610-like"/>
</dbReference>
<dbReference type="Gene3D" id="2.30.240.10">
    <property type="entry name" value="At5g01610-like"/>
    <property type="match status" value="1"/>
</dbReference>
<evidence type="ECO:0000313" key="2">
    <source>
        <dbReference type="Proteomes" id="UP001630127"/>
    </source>
</evidence>
<evidence type="ECO:0000313" key="1">
    <source>
        <dbReference type="EMBL" id="KAL3538301.1"/>
    </source>
</evidence>
<dbReference type="Pfam" id="PF04398">
    <property type="entry name" value="DUF538"/>
    <property type="match status" value="1"/>
</dbReference>
<accession>A0ABD3B4H0</accession>
<dbReference type="EMBL" id="JBJUIK010000001">
    <property type="protein sequence ID" value="KAL3538301.1"/>
    <property type="molecule type" value="Genomic_DNA"/>
</dbReference>
<proteinExistence type="predicted"/>
<reference evidence="1 2" key="1">
    <citation type="submission" date="2024-11" db="EMBL/GenBank/DDBJ databases">
        <title>A near-complete genome assembly of Cinchona calisaya.</title>
        <authorList>
            <person name="Lian D.C."/>
            <person name="Zhao X.W."/>
            <person name="Wei L."/>
        </authorList>
    </citation>
    <scope>NUCLEOTIDE SEQUENCE [LARGE SCALE GENOMIC DNA]</scope>
    <source>
        <tissue evidence="1">Nenye</tissue>
    </source>
</reference>
<organism evidence="1 2">
    <name type="scientific">Cinchona calisaya</name>
    <dbReference type="NCBI Taxonomy" id="153742"/>
    <lineage>
        <taxon>Eukaryota</taxon>
        <taxon>Viridiplantae</taxon>
        <taxon>Streptophyta</taxon>
        <taxon>Embryophyta</taxon>
        <taxon>Tracheophyta</taxon>
        <taxon>Spermatophyta</taxon>
        <taxon>Magnoliopsida</taxon>
        <taxon>eudicotyledons</taxon>
        <taxon>Gunneridae</taxon>
        <taxon>Pentapetalae</taxon>
        <taxon>asterids</taxon>
        <taxon>lamiids</taxon>
        <taxon>Gentianales</taxon>
        <taxon>Rubiaceae</taxon>
        <taxon>Cinchonoideae</taxon>
        <taxon>Cinchoneae</taxon>
        <taxon>Cinchona</taxon>
    </lineage>
</organism>
<keyword evidence="2" id="KW-1185">Reference proteome</keyword>
<dbReference type="SUPFAM" id="SSF141562">
    <property type="entry name" value="At5g01610-like"/>
    <property type="match status" value="1"/>
</dbReference>
<name>A0ABD3B4H0_9GENT</name>